<keyword evidence="3" id="KW-0131">Cell cycle</keyword>
<dbReference type="InterPro" id="IPR003960">
    <property type="entry name" value="ATPase_AAA_CS"/>
</dbReference>
<dbReference type="GO" id="GO:0016887">
    <property type="term" value="F:ATP hydrolysis activity"/>
    <property type="evidence" value="ECO:0007669"/>
    <property type="project" value="InterPro"/>
</dbReference>
<dbReference type="GO" id="GO:0005524">
    <property type="term" value="F:ATP binding"/>
    <property type="evidence" value="ECO:0007669"/>
    <property type="project" value="UniProtKB-KW"/>
</dbReference>
<dbReference type="CDD" id="cd19481">
    <property type="entry name" value="RecA-like_protease"/>
    <property type="match status" value="1"/>
</dbReference>
<dbReference type="PROSITE" id="PS00674">
    <property type="entry name" value="AAA"/>
    <property type="match status" value="1"/>
</dbReference>
<comment type="similarity">
    <text evidence="1">Belongs to the AAA ATPase family.</text>
</comment>
<dbReference type="SMART" id="SM00382">
    <property type="entry name" value="AAA"/>
    <property type="match status" value="1"/>
</dbReference>
<dbReference type="GO" id="GO:0051301">
    <property type="term" value="P:cell division"/>
    <property type="evidence" value="ECO:0007669"/>
    <property type="project" value="UniProtKB-KW"/>
</dbReference>
<reference evidence="3" key="1">
    <citation type="journal article" date="2013" name="Genome Announc.">
        <title>Draft Genome Sequence of Loktanella cinnabarina LL-001T, Isolated from Deep-Sea Floor Sediment.</title>
        <authorList>
            <person name="Nishi S."/>
            <person name="Tsubouchi T."/>
            <person name="Takaki Y."/>
            <person name="Koyanagi R."/>
            <person name="Satoh N."/>
            <person name="Maruyama T."/>
            <person name="Hatada Y."/>
        </authorList>
    </citation>
    <scope>NUCLEOTIDE SEQUENCE [LARGE SCALE GENOMIC DNA]</scope>
    <source>
        <strain evidence="3">LL-001</strain>
    </source>
</reference>
<dbReference type="GO" id="GO:0004176">
    <property type="term" value="F:ATP-dependent peptidase activity"/>
    <property type="evidence" value="ECO:0007669"/>
    <property type="project" value="TreeGrafter"/>
</dbReference>
<evidence type="ECO:0000313" key="4">
    <source>
        <dbReference type="Proteomes" id="UP000016566"/>
    </source>
</evidence>
<dbReference type="eggNOG" id="COG0465">
    <property type="taxonomic scope" value="Bacteria"/>
</dbReference>
<keyword evidence="4" id="KW-1185">Reference proteome</keyword>
<dbReference type="GO" id="GO:0030163">
    <property type="term" value="P:protein catabolic process"/>
    <property type="evidence" value="ECO:0007669"/>
    <property type="project" value="TreeGrafter"/>
</dbReference>
<protein>
    <submittedName>
        <fullName evidence="3">Cell division protein FtsH</fullName>
    </submittedName>
</protein>
<keyword evidence="3" id="KW-0132">Cell division</keyword>
<name>U2YKB7_9RHOB</name>
<feature type="domain" description="AAA+ ATPase" evidence="2">
    <location>
        <begin position="328"/>
        <end position="469"/>
    </location>
</feature>
<dbReference type="SUPFAM" id="SSF52540">
    <property type="entry name" value="P-loop containing nucleoside triphosphate hydrolases"/>
    <property type="match status" value="1"/>
</dbReference>
<dbReference type="AlphaFoldDB" id="U2YKB7"/>
<evidence type="ECO:0000313" key="3">
    <source>
        <dbReference type="EMBL" id="GAD55376.1"/>
    </source>
</evidence>
<accession>U2YKB7</accession>
<dbReference type="InterPro" id="IPR027417">
    <property type="entry name" value="P-loop_NTPase"/>
</dbReference>
<dbReference type="PANTHER" id="PTHR23076">
    <property type="entry name" value="METALLOPROTEASE M41 FTSH"/>
    <property type="match status" value="1"/>
</dbReference>
<dbReference type="Pfam" id="PF00004">
    <property type="entry name" value="AAA"/>
    <property type="match status" value="1"/>
</dbReference>
<dbReference type="EMBL" id="BATB01000013">
    <property type="protein sequence ID" value="GAD55376.1"/>
    <property type="molecule type" value="Genomic_DNA"/>
</dbReference>
<dbReference type="PRINTS" id="PR00830">
    <property type="entry name" value="ENDOLAPTASE"/>
</dbReference>
<gene>
    <name evidence="3" type="ORF">MBELCI_1428</name>
</gene>
<keyword evidence="1" id="KW-0067">ATP-binding</keyword>
<evidence type="ECO:0000256" key="1">
    <source>
        <dbReference type="RuleBase" id="RU003651"/>
    </source>
</evidence>
<proteinExistence type="inferred from homology"/>
<dbReference type="InterPro" id="IPR003593">
    <property type="entry name" value="AAA+_ATPase"/>
</dbReference>
<organism evidence="3 4">
    <name type="scientific">Limimaricola cinnabarinus LL-001</name>
    <dbReference type="NCBI Taxonomy" id="1337093"/>
    <lineage>
        <taxon>Bacteria</taxon>
        <taxon>Pseudomonadati</taxon>
        <taxon>Pseudomonadota</taxon>
        <taxon>Alphaproteobacteria</taxon>
        <taxon>Rhodobacterales</taxon>
        <taxon>Paracoccaceae</taxon>
        <taxon>Limimaricola</taxon>
    </lineage>
</organism>
<dbReference type="GO" id="GO:0006508">
    <property type="term" value="P:proteolysis"/>
    <property type="evidence" value="ECO:0007669"/>
    <property type="project" value="TreeGrafter"/>
</dbReference>
<dbReference type="Gene3D" id="3.40.50.300">
    <property type="entry name" value="P-loop containing nucleotide triphosphate hydrolases"/>
    <property type="match status" value="1"/>
</dbReference>
<dbReference type="GO" id="GO:0005886">
    <property type="term" value="C:plasma membrane"/>
    <property type="evidence" value="ECO:0007669"/>
    <property type="project" value="TreeGrafter"/>
</dbReference>
<evidence type="ECO:0000259" key="2">
    <source>
        <dbReference type="SMART" id="SM00382"/>
    </source>
</evidence>
<sequence>MGAYDEAVEAILGGSVDLPKIEDPGPVPVAPQEEVPFGPPCPAAIGCSPTEVAAAAAQGIDLYAVMQTYGAQVPPLSPAALEDLIDLLPLCIALAHENHIAKLFSAAYVTIIETGPGPASVKTETAVNELARLIRTAPEEQIVLLGALMRAELPAAIPTLGSLIYDSGEGLRHRRANRPQDALPELRRQEPLVILVECRDQLSPQLQALSLPIVALPPFDPDLLLAMLRRWCSATGYLHEAEIRRRLPAPAALAATSSDGLLYALRQSTTLAVADALRRQAERMEEAKTGTGPRLVDLHLPRAVQDPLAQLVADLADWRSGDLPWTDIETGWLIWGPPGTGKTMLAAALARTAGVPLIAASYAQWQSAGHLGDMQRAARATFEEARRTSNGCILFIDEVDAIGNRSAAGSDRGATYENKVVATLLELLDGVVGREGVIVIGATNRPELVDPALRRPGRLGRILELPRPRPVQIAGMLRHHLGRALPHLDLRPLARQAAGLSAADIAALIRQARTTARAARRPIDGTDLQQALDGLRPRGCAAHRERIAIHEAGHALAHHLLGITRPTTMRLTLTGGMVEVETLIEPQTLAQFAPGCRRCSPDAPPSGCCSATSPLAPAAAREAIWPWPRRPPSGSKPCSA</sequence>
<comment type="caution">
    <text evidence="3">The sequence shown here is derived from an EMBL/GenBank/DDBJ whole genome shotgun (WGS) entry which is preliminary data.</text>
</comment>
<dbReference type="InterPro" id="IPR003959">
    <property type="entry name" value="ATPase_AAA_core"/>
</dbReference>
<dbReference type="PANTHER" id="PTHR23076:SF97">
    <property type="entry name" value="ATP-DEPENDENT ZINC METALLOPROTEASE YME1L1"/>
    <property type="match status" value="1"/>
</dbReference>
<dbReference type="Proteomes" id="UP000016566">
    <property type="component" value="Unassembled WGS sequence"/>
</dbReference>
<dbReference type="STRING" id="1337093.MBELCI_1428"/>
<dbReference type="Gene3D" id="1.10.8.60">
    <property type="match status" value="1"/>
</dbReference>
<keyword evidence="1" id="KW-0547">Nucleotide-binding</keyword>